<evidence type="ECO:0000256" key="6">
    <source>
        <dbReference type="ARBA" id="ARBA00023136"/>
    </source>
</evidence>
<comment type="caution">
    <text evidence="10">The sequence shown here is derived from an EMBL/GenBank/DDBJ whole genome shotgun (WGS) entry which is preliminary data.</text>
</comment>
<dbReference type="InterPro" id="IPR038377">
    <property type="entry name" value="Na/Glc_symporter_sf"/>
</dbReference>
<evidence type="ECO:0000256" key="3">
    <source>
        <dbReference type="ARBA" id="ARBA00022448"/>
    </source>
</evidence>
<feature type="transmembrane region" description="Helical" evidence="9">
    <location>
        <begin position="361"/>
        <end position="378"/>
    </location>
</feature>
<evidence type="ECO:0000256" key="1">
    <source>
        <dbReference type="ARBA" id="ARBA00004141"/>
    </source>
</evidence>
<dbReference type="PROSITE" id="PS50283">
    <property type="entry name" value="NA_SOLUT_SYMP_3"/>
    <property type="match status" value="1"/>
</dbReference>
<evidence type="ECO:0000256" key="2">
    <source>
        <dbReference type="ARBA" id="ARBA00006434"/>
    </source>
</evidence>
<dbReference type="EMBL" id="JBHUDB010000001">
    <property type="protein sequence ID" value="MFD1569614.1"/>
    <property type="molecule type" value="Genomic_DNA"/>
</dbReference>
<evidence type="ECO:0000256" key="4">
    <source>
        <dbReference type="ARBA" id="ARBA00022692"/>
    </source>
</evidence>
<feature type="transmembrane region" description="Helical" evidence="9">
    <location>
        <begin position="227"/>
        <end position="247"/>
    </location>
</feature>
<feature type="transmembrane region" description="Helical" evidence="9">
    <location>
        <begin position="158"/>
        <end position="181"/>
    </location>
</feature>
<reference evidence="10 11" key="1">
    <citation type="journal article" date="2019" name="Int. J. Syst. Evol. Microbiol.">
        <title>The Global Catalogue of Microorganisms (GCM) 10K type strain sequencing project: providing services to taxonomists for standard genome sequencing and annotation.</title>
        <authorList>
            <consortium name="The Broad Institute Genomics Platform"/>
            <consortium name="The Broad Institute Genome Sequencing Center for Infectious Disease"/>
            <person name="Wu L."/>
            <person name="Ma J."/>
        </authorList>
    </citation>
    <scope>NUCLEOTIDE SEQUENCE [LARGE SCALE GENOMIC DNA]</scope>
    <source>
        <strain evidence="10 11">CGMCC 1.12689</strain>
    </source>
</reference>
<dbReference type="RefSeq" id="WP_379811675.1">
    <property type="nucleotide sequence ID" value="NZ_JBHUDB010000001.1"/>
</dbReference>
<keyword evidence="5 9" id="KW-1133">Transmembrane helix</keyword>
<feature type="transmembrane region" description="Helical" evidence="9">
    <location>
        <begin position="315"/>
        <end position="340"/>
    </location>
</feature>
<comment type="similarity">
    <text evidence="2 7">Belongs to the sodium:solute symporter (SSF) (TC 2.A.21) family.</text>
</comment>
<feature type="transmembrane region" description="Helical" evidence="9">
    <location>
        <begin position="6"/>
        <end position="26"/>
    </location>
</feature>
<feature type="transmembrane region" description="Helical" evidence="9">
    <location>
        <begin position="415"/>
        <end position="434"/>
    </location>
</feature>
<dbReference type="InterPro" id="IPR001734">
    <property type="entry name" value="Na/solute_symporter"/>
</dbReference>
<evidence type="ECO:0000313" key="10">
    <source>
        <dbReference type="EMBL" id="MFD1569614.1"/>
    </source>
</evidence>
<dbReference type="AlphaFoldDB" id="A0ABD6BYC9"/>
<name>A0ABD6BYC9_9EURY</name>
<keyword evidence="3" id="KW-0813">Transport</keyword>
<feature type="region of interest" description="Disordered" evidence="8">
    <location>
        <begin position="487"/>
        <end position="534"/>
    </location>
</feature>
<feature type="transmembrane region" description="Helical" evidence="9">
    <location>
        <begin position="188"/>
        <end position="207"/>
    </location>
</feature>
<evidence type="ECO:0000313" key="11">
    <source>
        <dbReference type="Proteomes" id="UP001597185"/>
    </source>
</evidence>
<accession>A0ABD6BYC9</accession>
<dbReference type="Proteomes" id="UP001597185">
    <property type="component" value="Unassembled WGS sequence"/>
</dbReference>
<feature type="transmembrane region" description="Helical" evidence="9">
    <location>
        <begin position="120"/>
        <end position="152"/>
    </location>
</feature>
<feature type="transmembrane region" description="Helical" evidence="9">
    <location>
        <begin position="384"/>
        <end position="403"/>
    </location>
</feature>
<keyword evidence="4 9" id="KW-0812">Transmembrane</keyword>
<feature type="transmembrane region" description="Helical" evidence="9">
    <location>
        <begin position="446"/>
        <end position="470"/>
    </location>
</feature>
<evidence type="ECO:0000256" key="7">
    <source>
        <dbReference type="RuleBase" id="RU362091"/>
    </source>
</evidence>
<comment type="subcellular location">
    <subcellularLocation>
        <location evidence="1">Membrane</location>
        <topology evidence="1">Multi-pass membrane protein</topology>
    </subcellularLocation>
</comment>
<evidence type="ECO:0000256" key="8">
    <source>
        <dbReference type="SAM" id="MobiDB-lite"/>
    </source>
</evidence>
<feature type="transmembrane region" description="Helical" evidence="9">
    <location>
        <begin position="78"/>
        <end position="99"/>
    </location>
</feature>
<dbReference type="Pfam" id="PF00474">
    <property type="entry name" value="SSF"/>
    <property type="match status" value="1"/>
</dbReference>
<organism evidence="10 11">
    <name type="scientific">Halorubrum laminariae</name>
    <dbReference type="NCBI Taxonomy" id="1433523"/>
    <lineage>
        <taxon>Archaea</taxon>
        <taxon>Methanobacteriati</taxon>
        <taxon>Methanobacteriota</taxon>
        <taxon>Stenosarchaea group</taxon>
        <taxon>Halobacteria</taxon>
        <taxon>Halobacteriales</taxon>
        <taxon>Haloferacaceae</taxon>
        <taxon>Halorubrum</taxon>
    </lineage>
</organism>
<feature type="transmembrane region" description="Helical" evidence="9">
    <location>
        <begin position="46"/>
        <end position="66"/>
    </location>
</feature>
<evidence type="ECO:0000256" key="9">
    <source>
        <dbReference type="SAM" id="Phobius"/>
    </source>
</evidence>
<sequence>MVSTELALAVTVAALGAFTVAGVLHARGRVRTLDDYVTARATTGPAATTATLVASVMGAWILLAPAEAGAAFGGLPAVLGYALGSAVPFLLFVPVGLRVRELLPEGHSLTEFALARYGRLMYALVVTVSIFYMSVFLAAELTGVAAALALVAEVPQPYTAALIGGFVLLYTVYGGLVASVFTDTLQAIVILPLLVVSFAGAVLALGGTGSLHDAAVSADPALLDPTFGPGVAFGVYVAFAVLGANMLNQGVWQRVYAARDDGSVRRGFGVAAVAVIPLVLLAGLFGVASAALGLTADGGASVAFFLLVIEAFPEWIALSVVVLAVLLVASSADTMCNAIASLVTVDLARLVDTDSRTLGRAGRLLTALVAIGAPVVGAQGYSVLALFLTADLVAAAVFVPFLAGLWSTTLSDRGALAASVAGLVVGTAYFPHFAPALAALPVPTPAPSFLVAFAGATLVSAAATALAHAVGDDRADLSGLGAEVHRLDQPMTDGGSEDDPADSGSTPEQIDSGATPAQIDAGAEPEPTDGGEEA</sequence>
<feature type="transmembrane region" description="Helical" evidence="9">
    <location>
        <begin position="268"/>
        <end position="295"/>
    </location>
</feature>
<dbReference type="PANTHER" id="PTHR48086:SF10">
    <property type="entry name" value="AGR155CP"/>
    <property type="match status" value="1"/>
</dbReference>
<dbReference type="PANTHER" id="PTHR48086">
    <property type="entry name" value="SODIUM/PROLINE SYMPORTER-RELATED"/>
    <property type="match status" value="1"/>
</dbReference>
<dbReference type="InterPro" id="IPR050277">
    <property type="entry name" value="Sodium:Solute_Symporter"/>
</dbReference>
<proteinExistence type="inferred from homology"/>
<dbReference type="Gene3D" id="1.20.1730.10">
    <property type="entry name" value="Sodium/glucose cotransporter"/>
    <property type="match status" value="1"/>
</dbReference>
<dbReference type="GO" id="GO:0016020">
    <property type="term" value="C:membrane"/>
    <property type="evidence" value="ECO:0007669"/>
    <property type="project" value="UniProtKB-SubCell"/>
</dbReference>
<protein>
    <submittedName>
        <fullName evidence="10">Sodium:proline symporter</fullName>
    </submittedName>
</protein>
<gene>
    <name evidence="10" type="ORF">ACFR9T_03250</name>
</gene>
<keyword evidence="11" id="KW-1185">Reference proteome</keyword>
<keyword evidence="6 9" id="KW-0472">Membrane</keyword>
<evidence type="ECO:0000256" key="5">
    <source>
        <dbReference type="ARBA" id="ARBA00022989"/>
    </source>
</evidence>